<dbReference type="EC" id="3.4.23.36" evidence="2"/>
<keyword evidence="1" id="KW-0812">Transmembrane</keyword>
<dbReference type="GO" id="GO:0004190">
    <property type="term" value="F:aspartic-type endopeptidase activity"/>
    <property type="evidence" value="ECO:0007669"/>
    <property type="project" value="UniProtKB-EC"/>
</dbReference>
<protein>
    <submittedName>
        <fullName evidence="2">Signal peptidase II</fullName>
        <ecNumber evidence="2">3.4.23.36</ecNumber>
    </submittedName>
</protein>
<keyword evidence="2" id="KW-0378">Hydrolase</keyword>
<organism evidence="2 3">
    <name type="scientific">candidate division WWE3 bacterium</name>
    <dbReference type="NCBI Taxonomy" id="2053526"/>
    <lineage>
        <taxon>Bacteria</taxon>
        <taxon>Katanobacteria</taxon>
    </lineage>
</organism>
<feature type="transmembrane region" description="Helical" evidence="1">
    <location>
        <begin position="20"/>
        <end position="41"/>
    </location>
</feature>
<evidence type="ECO:0000313" key="2">
    <source>
        <dbReference type="EMBL" id="MCA9307944.1"/>
    </source>
</evidence>
<dbReference type="Proteomes" id="UP000740557">
    <property type="component" value="Unassembled WGS sequence"/>
</dbReference>
<evidence type="ECO:0000313" key="3">
    <source>
        <dbReference type="Proteomes" id="UP000740557"/>
    </source>
</evidence>
<reference evidence="2" key="2">
    <citation type="journal article" date="2021" name="Microbiome">
        <title>Successional dynamics and alternative stable states in a saline activated sludge microbial community over 9 years.</title>
        <authorList>
            <person name="Wang Y."/>
            <person name="Ye J."/>
            <person name="Ju F."/>
            <person name="Liu L."/>
            <person name="Boyd J.A."/>
            <person name="Deng Y."/>
            <person name="Parks D.H."/>
            <person name="Jiang X."/>
            <person name="Yin X."/>
            <person name="Woodcroft B.J."/>
            <person name="Tyson G.W."/>
            <person name="Hugenholtz P."/>
            <person name="Polz M.F."/>
            <person name="Zhang T."/>
        </authorList>
    </citation>
    <scope>NUCLEOTIDE SEQUENCE</scope>
    <source>
        <strain evidence="2">HKST-UBA79</strain>
    </source>
</reference>
<reference evidence="2" key="1">
    <citation type="submission" date="2020-04" db="EMBL/GenBank/DDBJ databases">
        <authorList>
            <person name="Zhang T."/>
        </authorList>
    </citation>
    <scope>NUCLEOTIDE SEQUENCE</scope>
    <source>
        <strain evidence="2">HKST-UBA79</strain>
    </source>
</reference>
<dbReference type="AlphaFoldDB" id="A0A955ED57"/>
<accession>A0A955ED57</accession>
<name>A0A955ED57_UNCKA</name>
<keyword evidence="1" id="KW-0472">Membrane</keyword>
<keyword evidence="1" id="KW-1133">Transmembrane helix</keyword>
<sequence length="91" mass="10508">MVLGLVFYFLRKLVFSTYSYTILMSMLLGSAVSITFERLIAGCVFDYYNFGSKFYFNLPDVFILISILTLGYLLSIKPIMSNFIKWALKKS</sequence>
<proteinExistence type="predicted"/>
<dbReference type="GO" id="GO:0016020">
    <property type="term" value="C:membrane"/>
    <property type="evidence" value="ECO:0007669"/>
    <property type="project" value="InterPro"/>
</dbReference>
<gene>
    <name evidence="2" type="ORF">KC980_00360</name>
</gene>
<dbReference type="Pfam" id="PF01252">
    <property type="entry name" value="Peptidase_A8"/>
    <property type="match status" value="1"/>
</dbReference>
<feature type="transmembrane region" description="Helical" evidence="1">
    <location>
        <begin position="61"/>
        <end position="80"/>
    </location>
</feature>
<evidence type="ECO:0000256" key="1">
    <source>
        <dbReference type="SAM" id="Phobius"/>
    </source>
</evidence>
<dbReference type="GO" id="GO:0006508">
    <property type="term" value="P:proteolysis"/>
    <property type="evidence" value="ECO:0007669"/>
    <property type="project" value="InterPro"/>
</dbReference>
<dbReference type="EMBL" id="JAGQNX010000008">
    <property type="protein sequence ID" value="MCA9307944.1"/>
    <property type="molecule type" value="Genomic_DNA"/>
</dbReference>
<comment type="caution">
    <text evidence="2">The sequence shown here is derived from an EMBL/GenBank/DDBJ whole genome shotgun (WGS) entry which is preliminary data.</text>
</comment>
<dbReference type="InterPro" id="IPR001872">
    <property type="entry name" value="Peptidase_A8"/>
</dbReference>